<dbReference type="InterPro" id="IPR014729">
    <property type="entry name" value="Rossmann-like_a/b/a_fold"/>
</dbReference>
<dbReference type="PANTHER" id="PTHR43311">
    <property type="entry name" value="GLUTAMATE--TRNA LIGASE"/>
    <property type="match status" value="1"/>
</dbReference>
<dbReference type="InterPro" id="IPR022380">
    <property type="entry name" value="Glu-Q_tRNA(Asp)_Synthase"/>
</dbReference>
<dbReference type="GO" id="GO:0005829">
    <property type="term" value="C:cytosol"/>
    <property type="evidence" value="ECO:0007669"/>
    <property type="project" value="TreeGrafter"/>
</dbReference>
<keyword evidence="3 7" id="KW-0547">Nucleotide-binding</keyword>
<protein>
    <recommendedName>
        <fullName evidence="7">Glutamyl-Q tRNA(Asp) synthetase</fullName>
        <shortName evidence="7">Glu-Q-RSs</shortName>
        <ecNumber evidence="7">6.1.1.-</ecNumber>
    </recommendedName>
</protein>
<feature type="short sequence motif" description="'KMSKS' region" evidence="7">
    <location>
        <begin position="232"/>
        <end position="236"/>
    </location>
</feature>
<reference evidence="10" key="1">
    <citation type="submission" date="2021-03" db="EMBL/GenBank/DDBJ databases">
        <title>Complete Genome of Pseudoalteromonas xiamenensis STKMTI.2, a new potential marine bacterium producing anti-Vibrio compounds.</title>
        <authorList>
            <person name="Handayani D.P."/>
            <person name="Isnansetyo A."/>
            <person name="Istiqomah I."/>
            <person name="Jumina J."/>
        </authorList>
    </citation>
    <scope>NUCLEOTIDE SEQUENCE</scope>
    <source>
        <strain evidence="10">STKMTI.2</strain>
    </source>
</reference>
<keyword evidence="4 7" id="KW-0862">Zinc</keyword>
<proteinExistence type="inferred from homology"/>
<evidence type="ECO:0000259" key="9">
    <source>
        <dbReference type="Pfam" id="PF00749"/>
    </source>
</evidence>
<feature type="binding site" evidence="7">
    <location>
        <position position="176"/>
    </location>
    <ligand>
        <name>L-glutamate</name>
        <dbReference type="ChEBI" id="CHEBI:29985"/>
    </ligand>
</feature>
<dbReference type="RefSeq" id="WP_208844110.1">
    <property type="nucleotide sequence ID" value="NZ_CP072133.1"/>
</dbReference>
<feature type="binding site" evidence="7">
    <location>
        <position position="49"/>
    </location>
    <ligand>
        <name>L-glutamate</name>
        <dbReference type="ChEBI" id="CHEBI:29985"/>
    </ligand>
</feature>
<accession>A0A975DLA2</accession>
<dbReference type="PRINTS" id="PR00987">
    <property type="entry name" value="TRNASYNTHGLU"/>
</dbReference>
<feature type="binding site" evidence="7">
    <location>
        <position position="194"/>
    </location>
    <ligand>
        <name>L-glutamate</name>
        <dbReference type="ChEBI" id="CHEBI:29985"/>
    </ligand>
</feature>
<dbReference type="InterPro" id="IPR000924">
    <property type="entry name" value="Glu/Gln-tRNA-synth"/>
</dbReference>
<dbReference type="GO" id="GO:0006400">
    <property type="term" value="P:tRNA modification"/>
    <property type="evidence" value="ECO:0007669"/>
    <property type="project" value="InterPro"/>
</dbReference>
<feature type="binding site" evidence="7">
    <location>
        <begin position="13"/>
        <end position="17"/>
    </location>
    <ligand>
        <name>L-glutamate</name>
        <dbReference type="ChEBI" id="CHEBI:29985"/>
    </ligand>
</feature>
<evidence type="ECO:0000256" key="3">
    <source>
        <dbReference type="ARBA" id="ARBA00022741"/>
    </source>
</evidence>
<dbReference type="Proteomes" id="UP000664904">
    <property type="component" value="Chromosome"/>
</dbReference>
<dbReference type="GO" id="GO:0005524">
    <property type="term" value="F:ATP binding"/>
    <property type="evidence" value="ECO:0007669"/>
    <property type="project" value="UniProtKB-KW"/>
</dbReference>
<feature type="binding site" evidence="7">
    <location>
        <position position="105"/>
    </location>
    <ligand>
        <name>Zn(2+)</name>
        <dbReference type="ChEBI" id="CHEBI:29105"/>
    </ligand>
</feature>
<dbReference type="NCBIfam" id="TIGR03838">
    <property type="entry name" value="queuosine_YadB"/>
    <property type="match status" value="1"/>
</dbReference>
<dbReference type="Pfam" id="PF00749">
    <property type="entry name" value="tRNA-synt_1c"/>
    <property type="match status" value="1"/>
</dbReference>
<dbReference type="NCBIfam" id="NF004314">
    <property type="entry name" value="PRK05710.1-3"/>
    <property type="match status" value="1"/>
</dbReference>
<evidence type="ECO:0000256" key="2">
    <source>
        <dbReference type="ARBA" id="ARBA00022723"/>
    </source>
</evidence>
<dbReference type="PANTHER" id="PTHR43311:SF1">
    <property type="entry name" value="GLUTAMYL-Q TRNA(ASP) SYNTHETASE"/>
    <property type="match status" value="1"/>
</dbReference>
<comment type="similarity">
    <text evidence="7">Belongs to the class-I aminoacyl-tRNA synthetase family. GluQ subfamily.</text>
</comment>
<organism evidence="10 11">
    <name type="scientific">Pseudoalteromonas xiamenensis</name>
    <dbReference type="NCBI Taxonomy" id="882626"/>
    <lineage>
        <taxon>Bacteria</taxon>
        <taxon>Pseudomonadati</taxon>
        <taxon>Pseudomonadota</taxon>
        <taxon>Gammaproteobacteria</taxon>
        <taxon>Alteromonadales</taxon>
        <taxon>Pseudoalteromonadaceae</taxon>
        <taxon>Pseudoalteromonas</taxon>
    </lineage>
</organism>
<keyword evidence="11" id="KW-1185">Reference proteome</keyword>
<evidence type="ECO:0000256" key="8">
    <source>
        <dbReference type="RuleBase" id="RU363037"/>
    </source>
</evidence>
<dbReference type="AlphaFoldDB" id="A0A975DLA2"/>
<evidence type="ECO:0000313" key="11">
    <source>
        <dbReference type="Proteomes" id="UP000664904"/>
    </source>
</evidence>
<dbReference type="EMBL" id="CP072133">
    <property type="protein sequence ID" value="QTH72486.1"/>
    <property type="molecule type" value="Genomic_DNA"/>
</dbReference>
<feature type="short sequence motif" description="'HIGH' region" evidence="7">
    <location>
        <begin position="16"/>
        <end position="26"/>
    </location>
</feature>
<dbReference type="GO" id="GO:0008270">
    <property type="term" value="F:zinc ion binding"/>
    <property type="evidence" value="ECO:0007669"/>
    <property type="project" value="UniProtKB-UniRule"/>
</dbReference>
<sequence>MLTPDIQGSYRGRFAPSPSGPLHFGSLIAATASYLDAKSNQGRWLVRIEDIDTPRVVKGADTDILHTLEAFGLHWDEEVVWQSQRHSLYQDVLSTLNARHELYACTCTRKQIKALGGLYTGHCLPLNNTFERNALRITQTHPIVTFDDLVQGQVTTPSELANEDYIVKRGDGLYAYQLVVVVDDHLQGISHVIRGADLVEPTSRQMSLFSQLSWPIPQYGHVPLAVQSPGFKLSKQNHAPAVDKKNPAPALLATLQFLGLFPDNHVDIHSVEALLKWAIEHYQRENIPKTREIVVKLSDKGYQFSLPTS</sequence>
<feature type="domain" description="Glutamyl/glutaminyl-tRNA synthetase class Ib catalytic" evidence="9">
    <location>
        <begin position="11"/>
        <end position="245"/>
    </location>
</feature>
<dbReference type="KEGG" id="pxi:J5O05_06610"/>
<dbReference type="HAMAP" id="MF_01428">
    <property type="entry name" value="Glu_Q_tRNA_synth"/>
    <property type="match status" value="1"/>
</dbReference>
<dbReference type="GO" id="GO:0004818">
    <property type="term" value="F:glutamate-tRNA ligase activity"/>
    <property type="evidence" value="ECO:0007669"/>
    <property type="project" value="TreeGrafter"/>
</dbReference>
<keyword evidence="2 7" id="KW-0479">Metal-binding</keyword>
<feature type="binding site" evidence="7">
    <location>
        <position position="119"/>
    </location>
    <ligand>
        <name>Zn(2+)</name>
        <dbReference type="ChEBI" id="CHEBI:29105"/>
    </ligand>
</feature>
<gene>
    <name evidence="10" type="primary">gluQRS</name>
    <name evidence="7" type="synonym">gluQ</name>
    <name evidence="10" type="ORF">J5O05_06610</name>
</gene>
<dbReference type="Gene3D" id="3.40.50.620">
    <property type="entry name" value="HUPs"/>
    <property type="match status" value="1"/>
</dbReference>
<dbReference type="InterPro" id="IPR049940">
    <property type="entry name" value="GluQ/Sye"/>
</dbReference>
<evidence type="ECO:0000256" key="4">
    <source>
        <dbReference type="ARBA" id="ARBA00022833"/>
    </source>
</evidence>
<feature type="binding site" evidence="7">
    <location>
        <position position="107"/>
    </location>
    <ligand>
        <name>Zn(2+)</name>
        <dbReference type="ChEBI" id="CHEBI:29105"/>
    </ligand>
</feature>
<evidence type="ECO:0000313" key="10">
    <source>
        <dbReference type="EMBL" id="QTH72486.1"/>
    </source>
</evidence>
<feature type="binding site" evidence="7">
    <location>
        <position position="123"/>
    </location>
    <ligand>
        <name>Zn(2+)</name>
        <dbReference type="ChEBI" id="CHEBI:29105"/>
    </ligand>
</feature>
<feature type="binding site" evidence="7">
    <location>
        <position position="235"/>
    </location>
    <ligand>
        <name>ATP</name>
        <dbReference type="ChEBI" id="CHEBI:30616"/>
    </ligand>
</feature>
<comment type="function">
    <text evidence="7">Catalyzes the tRNA-independent activation of glutamate in presence of ATP and the subsequent transfer of glutamate onto a tRNA(Asp). Glutamate is transferred on the 2-amino-5-(4,5-dihydroxy-2-cyclopenten-1-yl) moiety of the queuosine in the wobble position of the QUC anticodon.</text>
</comment>
<evidence type="ECO:0000256" key="5">
    <source>
        <dbReference type="ARBA" id="ARBA00022840"/>
    </source>
</evidence>
<dbReference type="FunFam" id="3.40.50.620:FF:000093">
    <property type="entry name" value="Glutamyl-Q tRNA(Asp) synthetase"/>
    <property type="match status" value="1"/>
</dbReference>
<keyword evidence="1 7" id="KW-0436">Ligase</keyword>
<evidence type="ECO:0000256" key="6">
    <source>
        <dbReference type="ARBA" id="ARBA00023146"/>
    </source>
</evidence>
<dbReference type="GO" id="GO:0006424">
    <property type="term" value="P:glutamyl-tRNA aminoacylation"/>
    <property type="evidence" value="ECO:0007669"/>
    <property type="project" value="InterPro"/>
</dbReference>
<name>A0A975DLA2_9GAMM</name>
<comment type="cofactor">
    <cofactor evidence="7">
        <name>Zn(2+)</name>
        <dbReference type="ChEBI" id="CHEBI:29105"/>
    </cofactor>
    <text evidence="7">Binds 1 zinc ion per subunit.</text>
</comment>
<keyword evidence="6 7" id="KW-0030">Aminoacyl-tRNA synthetase</keyword>
<dbReference type="SUPFAM" id="SSF52374">
    <property type="entry name" value="Nucleotidylyl transferase"/>
    <property type="match status" value="1"/>
</dbReference>
<keyword evidence="5 7" id="KW-0067">ATP-binding</keyword>
<evidence type="ECO:0000256" key="7">
    <source>
        <dbReference type="HAMAP-Rule" id="MF_01428"/>
    </source>
</evidence>
<dbReference type="EC" id="6.1.1.-" evidence="7"/>
<evidence type="ECO:0000256" key="1">
    <source>
        <dbReference type="ARBA" id="ARBA00022598"/>
    </source>
</evidence>
<dbReference type="InterPro" id="IPR020058">
    <property type="entry name" value="Glu/Gln-tRNA-synth_Ib_cat-dom"/>
</dbReference>
<keyword evidence="8" id="KW-0648">Protein biosynthesis</keyword>